<dbReference type="Proteomes" id="UP000679950">
    <property type="component" value="Unassembled WGS sequence"/>
</dbReference>
<gene>
    <name evidence="2" type="ORF">J8TS2_25850</name>
</gene>
<evidence type="ECO:0000313" key="2">
    <source>
        <dbReference type="EMBL" id="GIN58266.1"/>
    </source>
</evidence>
<dbReference type="EMBL" id="BORB01000021">
    <property type="protein sequence ID" value="GIN58266.1"/>
    <property type="molecule type" value="Genomic_DNA"/>
</dbReference>
<evidence type="ECO:0000259" key="1">
    <source>
        <dbReference type="Pfam" id="PF00144"/>
    </source>
</evidence>
<keyword evidence="3" id="KW-1185">Reference proteome</keyword>
<accession>A0ABQ4KJY2</accession>
<proteinExistence type="predicted"/>
<dbReference type="Pfam" id="PF00144">
    <property type="entry name" value="Beta-lactamase"/>
    <property type="match status" value="1"/>
</dbReference>
<dbReference type="InterPro" id="IPR001466">
    <property type="entry name" value="Beta-lactam-related"/>
</dbReference>
<reference evidence="2 3" key="1">
    <citation type="submission" date="2021-03" db="EMBL/GenBank/DDBJ databases">
        <title>Antimicrobial resistance genes in bacteria isolated from Japanese honey, and their potential for conferring macrolide and lincosamide resistance in the American foulbrood pathogen Paenibacillus larvae.</title>
        <authorList>
            <person name="Okamoto M."/>
            <person name="Kumagai M."/>
            <person name="Kanamori H."/>
            <person name="Takamatsu D."/>
        </authorList>
    </citation>
    <scope>NUCLEOTIDE SEQUENCE [LARGE SCALE GENOMIC DNA]</scope>
    <source>
        <strain evidence="2 3">J8TS2</strain>
    </source>
</reference>
<name>A0ABQ4KJY2_9BACI</name>
<dbReference type="InterPro" id="IPR012338">
    <property type="entry name" value="Beta-lactam/transpept-like"/>
</dbReference>
<dbReference type="SUPFAM" id="SSF56601">
    <property type="entry name" value="beta-lactamase/transpeptidase-like"/>
    <property type="match status" value="1"/>
</dbReference>
<dbReference type="InterPro" id="IPR050789">
    <property type="entry name" value="Diverse_Enzym_Activities"/>
</dbReference>
<dbReference type="Gene3D" id="3.40.710.10">
    <property type="entry name" value="DD-peptidase/beta-lactamase superfamily"/>
    <property type="match status" value="1"/>
</dbReference>
<comment type="caution">
    <text evidence="2">The sequence shown here is derived from an EMBL/GenBank/DDBJ whole genome shotgun (WGS) entry which is preliminary data.</text>
</comment>
<organism evidence="2 3">
    <name type="scientific">Lederbergia ruris</name>
    <dbReference type="NCBI Taxonomy" id="217495"/>
    <lineage>
        <taxon>Bacteria</taxon>
        <taxon>Bacillati</taxon>
        <taxon>Bacillota</taxon>
        <taxon>Bacilli</taxon>
        <taxon>Bacillales</taxon>
        <taxon>Bacillaceae</taxon>
        <taxon>Lederbergia</taxon>
    </lineage>
</organism>
<evidence type="ECO:0000313" key="3">
    <source>
        <dbReference type="Proteomes" id="UP000679950"/>
    </source>
</evidence>
<protein>
    <submittedName>
        <fullName evidence="2">Penicillin-binding protein</fullName>
    </submittedName>
</protein>
<feature type="domain" description="Beta-lactamase-related" evidence="1">
    <location>
        <begin position="12"/>
        <end position="312"/>
    </location>
</feature>
<dbReference type="PANTHER" id="PTHR43283:SF7">
    <property type="entry name" value="BETA-LACTAMASE-RELATED DOMAIN-CONTAINING PROTEIN"/>
    <property type="match status" value="1"/>
</dbReference>
<dbReference type="RefSeq" id="WP_212966523.1">
    <property type="nucleotide sequence ID" value="NZ_BORB01000021.1"/>
</dbReference>
<dbReference type="PANTHER" id="PTHR43283">
    <property type="entry name" value="BETA-LACTAMASE-RELATED"/>
    <property type="match status" value="1"/>
</dbReference>
<sequence length="335" mass="38223">MLEYNHFRSLNDYVSKIQTEIGATAAATYIIKDGQVVNEWYSGRHDSSKESRIVDEHTQFNVGSIRKTYLALAISLLIEQGQIKSIDDEIASYVEAYKDISEGVTLRHLLTHTHGLIEEEGKIKREFSPGESWEYTNTGITMLIRLVKHLSGKNLSDFMKGILKIFNLNETGWRTENNEYLIYNYYEDKDTWVGPNDSKAGDQSNLFVSAKDLAMWGYIHLRKGCLSGNQILPISIFERVTTLQTPKALSKHFPRNGFIWWLQSDSPFNQLGENLPSCSYQVLGITGCACLVVPKYNAVVVRMYNQLRNPKGYDYLSDIRHFGNLANDLLFSYSS</sequence>